<dbReference type="Gene3D" id="1.10.3710.10">
    <property type="entry name" value="DNA polymerase III clamp loader subunits, C-terminal domain"/>
    <property type="match status" value="1"/>
</dbReference>
<evidence type="ECO:0000256" key="3">
    <source>
        <dbReference type="ARBA" id="ARBA00022705"/>
    </source>
</evidence>
<comment type="function">
    <text evidence="1">DNA-dependent ATPase that plays important roles in cellular responses to stalled DNA replication processes.</text>
</comment>
<dbReference type="FunFam" id="1.20.272.10:FF:000001">
    <property type="entry name" value="Putative AAA family ATPase"/>
    <property type="match status" value="1"/>
</dbReference>
<dbReference type="GO" id="GO:0008047">
    <property type="term" value="F:enzyme activator activity"/>
    <property type="evidence" value="ECO:0007669"/>
    <property type="project" value="TreeGrafter"/>
</dbReference>
<keyword evidence="3" id="KW-0235">DNA replication</keyword>
<dbReference type="FunFam" id="3.40.50.300:FF:000137">
    <property type="entry name" value="Replication-associated recombination protein A"/>
    <property type="match status" value="1"/>
</dbReference>
<dbReference type="InterPro" id="IPR032423">
    <property type="entry name" value="AAA_assoc_2"/>
</dbReference>
<evidence type="ECO:0000313" key="7">
    <source>
        <dbReference type="EMBL" id="KKS43088.1"/>
    </source>
</evidence>
<keyword evidence="5" id="KW-0067">ATP-binding</keyword>
<evidence type="ECO:0000256" key="4">
    <source>
        <dbReference type="ARBA" id="ARBA00022741"/>
    </source>
</evidence>
<feature type="domain" description="AAA+ ATPase" evidence="6">
    <location>
        <begin position="51"/>
        <end position="168"/>
    </location>
</feature>
<comment type="caution">
    <text evidence="7">The sequence shown here is derived from an EMBL/GenBank/DDBJ whole genome shotgun (WGS) entry which is preliminary data.</text>
</comment>
<dbReference type="SUPFAM" id="SSF48019">
    <property type="entry name" value="post-AAA+ oligomerization domain-like"/>
    <property type="match status" value="1"/>
</dbReference>
<dbReference type="SUPFAM" id="SSF52540">
    <property type="entry name" value="P-loop containing nucleoside triphosphate hydrolases"/>
    <property type="match status" value="1"/>
</dbReference>
<dbReference type="EMBL" id="LCCW01000004">
    <property type="protein sequence ID" value="KKS43088.1"/>
    <property type="molecule type" value="Genomic_DNA"/>
</dbReference>
<dbReference type="GO" id="GO:0006261">
    <property type="term" value="P:DNA-templated DNA replication"/>
    <property type="evidence" value="ECO:0007669"/>
    <property type="project" value="TreeGrafter"/>
</dbReference>
<dbReference type="PANTHER" id="PTHR13779">
    <property type="entry name" value="WERNER HELICASE-INTERACTING PROTEIN 1 FAMILY MEMBER"/>
    <property type="match status" value="1"/>
</dbReference>
<reference evidence="7 8" key="1">
    <citation type="journal article" date="2015" name="Nature">
        <title>rRNA introns, odd ribosomes, and small enigmatic genomes across a large radiation of phyla.</title>
        <authorList>
            <person name="Brown C.T."/>
            <person name="Hug L.A."/>
            <person name="Thomas B.C."/>
            <person name="Sharon I."/>
            <person name="Castelle C.J."/>
            <person name="Singh A."/>
            <person name="Wilkins M.J."/>
            <person name="Williams K.H."/>
            <person name="Banfield J.F."/>
        </authorList>
    </citation>
    <scope>NUCLEOTIDE SEQUENCE [LARGE SCALE GENOMIC DNA]</scope>
</reference>
<dbReference type="InterPro" id="IPR027417">
    <property type="entry name" value="P-loop_NTPase"/>
</dbReference>
<dbReference type="CDD" id="cd00009">
    <property type="entry name" value="AAA"/>
    <property type="match status" value="1"/>
</dbReference>
<protein>
    <submittedName>
        <fullName evidence="7">Recombination protein MgsA</fullName>
    </submittedName>
</protein>
<dbReference type="InterPro" id="IPR021886">
    <property type="entry name" value="MgsA_C"/>
</dbReference>
<dbReference type="InterPro" id="IPR008921">
    <property type="entry name" value="DNA_pol3_clamp-load_cplx_C"/>
</dbReference>
<dbReference type="GO" id="GO:0016887">
    <property type="term" value="F:ATP hydrolysis activity"/>
    <property type="evidence" value="ECO:0007669"/>
    <property type="project" value="InterPro"/>
</dbReference>
<proteinExistence type="inferred from homology"/>
<accession>A0A0G1C0E2</accession>
<dbReference type="Pfam" id="PF12002">
    <property type="entry name" value="MgsA_C"/>
    <property type="match status" value="1"/>
</dbReference>
<organism evidence="7 8">
    <name type="scientific">Candidatus Kuenenbacteria bacterium GW2011_GWA2_42_15</name>
    <dbReference type="NCBI Taxonomy" id="1618677"/>
    <lineage>
        <taxon>Bacteria</taxon>
        <taxon>Candidatus Kueneniibacteriota</taxon>
    </lineage>
</organism>
<evidence type="ECO:0000259" key="6">
    <source>
        <dbReference type="SMART" id="SM00382"/>
    </source>
</evidence>
<name>A0A0G1C0E2_9BACT</name>
<dbReference type="AlphaFoldDB" id="A0A0G1C0E2"/>
<dbReference type="GO" id="GO:0017116">
    <property type="term" value="F:single-stranded DNA helicase activity"/>
    <property type="evidence" value="ECO:0007669"/>
    <property type="project" value="TreeGrafter"/>
</dbReference>
<dbReference type="CDD" id="cd18139">
    <property type="entry name" value="HLD_clamp_RarA"/>
    <property type="match status" value="1"/>
</dbReference>
<dbReference type="Gene3D" id="1.20.272.10">
    <property type="match status" value="1"/>
</dbReference>
<evidence type="ECO:0000313" key="8">
    <source>
        <dbReference type="Proteomes" id="UP000034516"/>
    </source>
</evidence>
<dbReference type="GO" id="GO:0003677">
    <property type="term" value="F:DNA binding"/>
    <property type="evidence" value="ECO:0007669"/>
    <property type="project" value="InterPro"/>
</dbReference>
<dbReference type="PATRIC" id="fig|1618677.3.peg.102"/>
<gene>
    <name evidence="7" type="ORF">UV02_C0004G0022</name>
</gene>
<comment type="similarity">
    <text evidence="2">Belongs to the AAA ATPase family. RarA/MGS1/WRNIP1 subfamily.</text>
</comment>
<dbReference type="Gene3D" id="1.10.8.60">
    <property type="match status" value="1"/>
</dbReference>
<keyword evidence="4" id="KW-0547">Nucleotide-binding</keyword>
<dbReference type="GO" id="GO:0005524">
    <property type="term" value="F:ATP binding"/>
    <property type="evidence" value="ECO:0007669"/>
    <property type="project" value="UniProtKB-KW"/>
</dbReference>
<dbReference type="PANTHER" id="PTHR13779:SF7">
    <property type="entry name" value="ATPASE WRNIP1"/>
    <property type="match status" value="1"/>
</dbReference>
<dbReference type="InterPro" id="IPR003959">
    <property type="entry name" value="ATPase_AAA_core"/>
</dbReference>
<evidence type="ECO:0000256" key="1">
    <source>
        <dbReference type="ARBA" id="ARBA00002393"/>
    </source>
</evidence>
<dbReference type="Gene3D" id="3.40.50.300">
    <property type="entry name" value="P-loop containing nucleotide triphosphate hydrolases"/>
    <property type="match status" value="1"/>
</dbReference>
<dbReference type="Proteomes" id="UP000034516">
    <property type="component" value="Unassembled WGS sequence"/>
</dbReference>
<evidence type="ECO:0000256" key="5">
    <source>
        <dbReference type="ARBA" id="ARBA00022840"/>
    </source>
</evidence>
<dbReference type="GO" id="GO:0000731">
    <property type="term" value="P:DNA synthesis involved in DNA repair"/>
    <property type="evidence" value="ECO:0007669"/>
    <property type="project" value="TreeGrafter"/>
</dbReference>
<dbReference type="Pfam" id="PF00004">
    <property type="entry name" value="AAA"/>
    <property type="match status" value="1"/>
</dbReference>
<dbReference type="Pfam" id="PF16193">
    <property type="entry name" value="AAA_assoc_2"/>
    <property type="match status" value="1"/>
</dbReference>
<evidence type="ECO:0000256" key="2">
    <source>
        <dbReference type="ARBA" id="ARBA00008959"/>
    </source>
</evidence>
<dbReference type="InterPro" id="IPR003593">
    <property type="entry name" value="AAA+_ATPase"/>
</dbReference>
<sequence length="416" mass="46068">MDLFDSKAQQHINASAPLADRMRPKSLDEFLGQESIVGPDTLLRRAIEADDLPSMIFWGPPGSGKTTLATVIAQITNSYFVGISGVTAGVKELRATVDEAKERRKYGNQRTILFVDEIHRWNKAQQDGLLPFVEKGIITLIGATTENPSFEVIAPLLSRARVYVLKPLAPVNLKVIIKRALKNNELGLGKYQAKIDNEAEDFLIKTSNGDARVILNALEVAVKNIGADKTGQRIVGKKIIEEALQHKALMYDKAGDEHYNIISALHKSMRGSNGHAAVYWLARMLEAGEDPLYVARRLVRFAAEDIGLADNFAVVLANAVFEVCHKIGMPECNVHLAQLVIYLSEAKKSIRAYQAYGLAKQDVAELGHLPVPLHLRNAPTKLMKNLGYGADYKYTPLEDSAGQEYFPEELKGKKYY</sequence>
<dbReference type="SMART" id="SM00382">
    <property type="entry name" value="AAA"/>
    <property type="match status" value="1"/>
</dbReference>
<dbReference type="InterPro" id="IPR051314">
    <property type="entry name" value="AAA_ATPase_RarA/MGS1/WRNIP1"/>
</dbReference>